<dbReference type="OrthoDB" id="6766867at2759"/>
<evidence type="ECO:0000313" key="1">
    <source>
        <dbReference type="EMBL" id="CAH0547181.1"/>
    </source>
</evidence>
<protein>
    <submittedName>
        <fullName evidence="1">Uncharacterized protein</fullName>
    </submittedName>
</protein>
<dbReference type="PANTHER" id="PTHR46409:SF1">
    <property type="entry name" value="HTH PSQ-TYPE DOMAIN-CONTAINING PROTEIN"/>
    <property type="match status" value="1"/>
</dbReference>
<dbReference type="Proteomes" id="UP001154078">
    <property type="component" value="Chromosome 1"/>
</dbReference>
<dbReference type="AlphaFoldDB" id="A0A9P0AP56"/>
<dbReference type="PANTHER" id="PTHR46409">
    <property type="entry name" value="HTH PSQ-TYPE DOMAIN-CONTAINING PROTEIN"/>
    <property type="match status" value="1"/>
</dbReference>
<proteinExistence type="predicted"/>
<sequence>MVTKENLSNVIDKNKVRRAREKARSLLSKAHTDSKVFIKSIYFDDRKEYIISREKRWAISPQKDFRRAYFHNTIIEEPESVYMSLVSGTGKSIAVSIYEFCVKNNISFDQIDYDGTGVNTGCKNGVRRYLELQIKIPLQWFICQLHANELPFRHLFEHLDGRTTGPSQYMGSIEKSLENCEVRSVVDFIPVIGFLPEVNSDDLSTYQRYLNKICQAVSFGQYPQNIANSQPGKISHARWLTKANRILRFYMSCEKPSQNLIITYC</sequence>
<name>A0A9P0AP56_BRAAE</name>
<dbReference type="EMBL" id="OV121132">
    <property type="protein sequence ID" value="CAH0547181.1"/>
    <property type="molecule type" value="Genomic_DNA"/>
</dbReference>
<keyword evidence="2" id="KW-1185">Reference proteome</keyword>
<gene>
    <name evidence="1" type="ORF">MELIAE_LOCUS1219</name>
</gene>
<organism evidence="1 2">
    <name type="scientific">Brassicogethes aeneus</name>
    <name type="common">Rape pollen beetle</name>
    <name type="synonym">Meligethes aeneus</name>
    <dbReference type="NCBI Taxonomy" id="1431903"/>
    <lineage>
        <taxon>Eukaryota</taxon>
        <taxon>Metazoa</taxon>
        <taxon>Ecdysozoa</taxon>
        <taxon>Arthropoda</taxon>
        <taxon>Hexapoda</taxon>
        <taxon>Insecta</taxon>
        <taxon>Pterygota</taxon>
        <taxon>Neoptera</taxon>
        <taxon>Endopterygota</taxon>
        <taxon>Coleoptera</taxon>
        <taxon>Polyphaga</taxon>
        <taxon>Cucujiformia</taxon>
        <taxon>Nitidulidae</taxon>
        <taxon>Meligethinae</taxon>
        <taxon>Brassicogethes</taxon>
    </lineage>
</organism>
<reference evidence="1" key="1">
    <citation type="submission" date="2021-12" db="EMBL/GenBank/DDBJ databases">
        <authorList>
            <person name="King R."/>
        </authorList>
    </citation>
    <scope>NUCLEOTIDE SEQUENCE</scope>
</reference>
<accession>A0A9P0AP56</accession>
<evidence type="ECO:0000313" key="2">
    <source>
        <dbReference type="Proteomes" id="UP001154078"/>
    </source>
</evidence>